<evidence type="ECO:0000313" key="6">
    <source>
        <dbReference type="EMBL" id="GGF22453.1"/>
    </source>
</evidence>
<evidence type="ECO:0000256" key="1">
    <source>
        <dbReference type="ARBA" id="ARBA00023015"/>
    </source>
</evidence>
<evidence type="ECO:0000313" key="7">
    <source>
        <dbReference type="Proteomes" id="UP000598775"/>
    </source>
</evidence>
<evidence type="ECO:0000256" key="2">
    <source>
        <dbReference type="ARBA" id="ARBA00023125"/>
    </source>
</evidence>
<dbReference type="GO" id="GO:0000976">
    <property type="term" value="F:transcription cis-regulatory region binding"/>
    <property type="evidence" value="ECO:0007669"/>
    <property type="project" value="TreeGrafter"/>
</dbReference>
<dbReference type="InterPro" id="IPR036271">
    <property type="entry name" value="Tet_transcr_reg_TetR-rel_C_sf"/>
</dbReference>
<keyword evidence="7" id="KW-1185">Reference proteome</keyword>
<dbReference type="AlphaFoldDB" id="A0A917EVV3"/>
<dbReference type="RefSeq" id="WP_188676050.1">
    <property type="nucleotide sequence ID" value="NZ_BMGP01000002.1"/>
</dbReference>
<dbReference type="InterPro" id="IPR009057">
    <property type="entry name" value="Homeodomain-like_sf"/>
</dbReference>
<feature type="domain" description="HTH tetR-type" evidence="5">
    <location>
        <begin position="10"/>
        <end position="70"/>
    </location>
</feature>
<organism evidence="6 7">
    <name type="scientific">Subtercola lobariae</name>
    <dbReference type="NCBI Taxonomy" id="1588641"/>
    <lineage>
        <taxon>Bacteria</taxon>
        <taxon>Bacillati</taxon>
        <taxon>Actinomycetota</taxon>
        <taxon>Actinomycetes</taxon>
        <taxon>Micrococcales</taxon>
        <taxon>Microbacteriaceae</taxon>
        <taxon>Subtercola</taxon>
    </lineage>
</organism>
<keyword evidence="2 4" id="KW-0238">DNA-binding</keyword>
<dbReference type="PANTHER" id="PTHR30055:SF234">
    <property type="entry name" value="HTH-TYPE TRANSCRIPTIONAL REGULATOR BETI"/>
    <property type="match status" value="1"/>
</dbReference>
<feature type="DNA-binding region" description="H-T-H motif" evidence="4">
    <location>
        <begin position="33"/>
        <end position="52"/>
    </location>
</feature>
<name>A0A917EVV3_9MICO</name>
<dbReference type="PRINTS" id="PR00455">
    <property type="entry name" value="HTHTETR"/>
</dbReference>
<dbReference type="Pfam" id="PF16859">
    <property type="entry name" value="TetR_C_11"/>
    <property type="match status" value="1"/>
</dbReference>
<dbReference type="SUPFAM" id="SSF46689">
    <property type="entry name" value="Homeodomain-like"/>
    <property type="match status" value="1"/>
</dbReference>
<protein>
    <submittedName>
        <fullName evidence="6">TetR family transcriptional regulator</fullName>
    </submittedName>
</protein>
<dbReference type="PROSITE" id="PS50977">
    <property type="entry name" value="HTH_TETR_2"/>
    <property type="match status" value="1"/>
</dbReference>
<evidence type="ECO:0000256" key="4">
    <source>
        <dbReference type="PROSITE-ProRule" id="PRU00335"/>
    </source>
</evidence>
<comment type="caution">
    <text evidence="6">The sequence shown here is derived from an EMBL/GenBank/DDBJ whole genome shotgun (WGS) entry which is preliminary data.</text>
</comment>
<dbReference type="Gene3D" id="1.10.357.10">
    <property type="entry name" value="Tetracycline Repressor, domain 2"/>
    <property type="match status" value="1"/>
</dbReference>
<gene>
    <name evidence="6" type="ORF">GCM10011399_15150</name>
</gene>
<dbReference type="InterPro" id="IPR001647">
    <property type="entry name" value="HTH_TetR"/>
</dbReference>
<dbReference type="GO" id="GO:0003700">
    <property type="term" value="F:DNA-binding transcription factor activity"/>
    <property type="evidence" value="ECO:0007669"/>
    <property type="project" value="TreeGrafter"/>
</dbReference>
<dbReference type="InterPro" id="IPR050109">
    <property type="entry name" value="HTH-type_TetR-like_transc_reg"/>
</dbReference>
<keyword evidence="1" id="KW-0805">Transcription regulation</keyword>
<dbReference type="InterPro" id="IPR011075">
    <property type="entry name" value="TetR_C"/>
</dbReference>
<dbReference type="EMBL" id="BMGP01000002">
    <property type="protein sequence ID" value="GGF22453.1"/>
    <property type="molecule type" value="Genomic_DNA"/>
</dbReference>
<accession>A0A917EVV3</accession>
<evidence type="ECO:0000256" key="3">
    <source>
        <dbReference type="ARBA" id="ARBA00023163"/>
    </source>
</evidence>
<reference evidence="6 7" key="1">
    <citation type="journal article" date="2014" name="Int. J. Syst. Evol. Microbiol.">
        <title>Complete genome sequence of Corynebacterium casei LMG S-19264T (=DSM 44701T), isolated from a smear-ripened cheese.</title>
        <authorList>
            <consortium name="US DOE Joint Genome Institute (JGI-PGF)"/>
            <person name="Walter F."/>
            <person name="Albersmeier A."/>
            <person name="Kalinowski J."/>
            <person name="Ruckert C."/>
        </authorList>
    </citation>
    <scope>NUCLEOTIDE SEQUENCE [LARGE SCALE GENOMIC DNA]</scope>
    <source>
        <strain evidence="6 7">CGMCC 1.12976</strain>
    </source>
</reference>
<dbReference type="SUPFAM" id="SSF48498">
    <property type="entry name" value="Tetracyclin repressor-like, C-terminal domain"/>
    <property type="match status" value="1"/>
</dbReference>
<dbReference type="PANTHER" id="PTHR30055">
    <property type="entry name" value="HTH-TYPE TRANSCRIPTIONAL REGULATOR RUTR"/>
    <property type="match status" value="1"/>
</dbReference>
<sequence>MEKLGRKRSEKSRDAVLQATRELVTESGFTHVTIEKIAARAHVGKPTIYRWWQSKNAILAECVLGGEVLPAVDETSASEIHTSASEWFRAVLGYVDENAALLRGLVAAAYEDPEIAAQLRAHLGDPIEAALIEWAGGAGRETPLAGELSPHALAQLLFGAILYRLAPTLGATDASDVEMFDVLIARLHTQ</sequence>
<keyword evidence="3" id="KW-0804">Transcription</keyword>
<proteinExistence type="predicted"/>
<evidence type="ECO:0000259" key="5">
    <source>
        <dbReference type="PROSITE" id="PS50977"/>
    </source>
</evidence>
<dbReference type="Pfam" id="PF00440">
    <property type="entry name" value="TetR_N"/>
    <property type="match status" value="1"/>
</dbReference>
<dbReference type="Proteomes" id="UP000598775">
    <property type="component" value="Unassembled WGS sequence"/>
</dbReference>